<sequence length="330" mass="36068">MERTKLESNVSASRKFPSGPKDDVQRLSPQQWALAGRALLCAASTYRSASEASSQCGRILKEVEGKHPDGSDFMMARVIRSEDGQFAGKCWVAFRGTASKEGWKANFNAMGKKEPFSEGHKVWVASSWKHCYRTLQSGLREALLEAYKKGDCDPEQIYYTGHSLGGVLANYAALDNLAGVDGHQAKATITSGCPRPWYVTDKQCRNLEAALPPSLRFVRYLASANEKFDLITNLPPTLPGYAWMPRFRHCSRLNVGLWAVPAATAPSHCENTAMDAEHCAIMSIVHGVTKLAENAPYGGLHQGDSALHDSEDYATIAEVDGTLQASLSKL</sequence>
<comment type="caution">
    <text evidence="3">The sequence shown here is derived from an EMBL/GenBank/DDBJ whole genome shotgun (WGS) entry which is preliminary data.</text>
</comment>
<protein>
    <recommendedName>
        <fullName evidence="2">Fungal lipase-type domain-containing protein</fullName>
    </recommendedName>
</protein>
<dbReference type="AlphaFoldDB" id="A0A812TLB3"/>
<organism evidence="3 4">
    <name type="scientific">Symbiodinium natans</name>
    <dbReference type="NCBI Taxonomy" id="878477"/>
    <lineage>
        <taxon>Eukaryota</taxon>
        <taxon>Sar</taxon>
        <taxon>Alveolata</taxon>
        <taxon>Dinophyceae</taxon>
        <taxon>Suessiales</taxon>
        <taxon>Symbiodiniaceae</taxon>
        <taxon>Symbiodinium</taxon>
    </lineage>
</organism>
<dbReference type="EMBL" id="CAJNDS010002567">
    <property type="protein sequence ID" value="CAE7528047.1"/>
    <property type="molecule type" value="Genomic_DNA"/>
</dbReference>
<dbReference type="OrthoDB" id="426718at2759"/>
<dbReference type="Proteomes" id="UP000604046">
    <property type="component" value="Unassembled WGS sequence"/>
</dbReference>
<evidence type="ECO:0000259" key="2">
    <source>
        <dbReference type="Pfam" id="PF01764"/>
    </source>
</evidence>
<accession>A0A812TLB3</accession>
<dbReference type="PANTHER" id="PTHR45856:SF24">
    <property type="entry name" value="FUNGAL LIPASE-LIKE DOMAIN-CONTAINING PROTEIN"/>
    <property type="match status" value="1"/>
</dbReference>
<evidence type="ECO:0000313" key="3">
    <source>
        <dbReference type="EMBL" id="CAE7528047.1"/>
    </source>
</evidence>
<dbReference type="PANTHER" id="PTHR45856">
    <property type="entry name" value="ALPHA/BETA-HYDROLASES SUPERFAMILY PROTEIN"/>
    <property type="match status" value="1"/>
</dbReference>
<gene>
    <name evidence="3" type="ORF">SNAT2548_LOCUS29571</name>
</gene>
<dbReference type="InterPro" id="IPR002921">
    <property type="entry name" value="Fungal_lipase-type"/>
</dbReference>
<dbReference type="Pfam" id="PF01764">
    <property type="entry name" value="Lipase_3"/>
    <property type="match status" value="1"/>
</dbReference>
<dbReference type="GO" id="GO:0006629">
    <property type="term" value="P:lipid metabolic process"/>
    <property type="evidence" value="ECO:0007669"/>
    <property type="project" value="InterPro"/>
</dbReference>
<dbReference type="InterPro" id="IPR051218">
    <property type="entry name" value="Sec_MonoDiacylglyc_Lipase"/>
</dbReference>
<evidence type="ECO:0000313" key="4">
    <source>
        <dbReference type="Proteomes" id="UP000604046"/>
    </source>
</evidence>
<dbReference type="InterPro" id="IPR029058">
    <property type="entry name" value="AB_hydrolase_fold"/>
</dbReference>
<name>A0A812TLB3_9DINO</name>
<feature type="domain" description="Fungal lipase-type" evidence="2">
    <location>
        <begin position="92"/>
        <end position="195"/>
    </location>
</feature>
<reference evidence="3" key="1">
    <citation type="submission" date="2021-02" db="EMBL/GenBank/DDBJ databases">
        <authorList>
            <person name="Dougan E. K."/>
            <person name="Rhodes N."/>
            <person name="Thang M."/>
            <person name="Chan C."/>
        </authorList>
    </citation>
    <scope>NUCLEOTIDE SEQUENCE</scope>
</reference>
<evidence type="ECO:0000256" key="1">
    <source>
        <dbReference type="SAM" id="MobiDB-lite"/>
    </source>
</evidence>
<dbReference type="SUPFAM" id="SSF53474">
    <property type="entry name" value="alpha/beta-Hydrolases"/>
    <property type="match status" value="1"/>
</dbReference>
<feature type="region of interest" description="Disordered" evidence="1">
    <location>
        <begin position="1"/>
        <end position="25"/>
    </location>
</feature>
<keyword evidence="4" id="KW-1185">Reference proteome</keyword>
<proteinExistence type="predicted"/>
<dbReference type="Gene3D" id="3.40.50.1820">
    <property type="entry name" value="alpha/beta hydrolase"/>
    <property type="match status" value="1"/>
</dbReference>